<gene>
    <name evidence="2" type="ORF">F0562_012174</name>
</gene>
<dbReference type="PANTHER" id="PTHR31917:SF146">
    <property type="entry name" value="PLANT TUDOR-LIKE RNA-BINDING PROTEIN-RELATED"/>
    <property type="match status" value="1"/>
</dbReference>
<dbReference type="EMBL" id="CM018048">
    <property type="protein sequence ID" value="KAA8521516.1"/>
    <property type="molecule type" value="Genomic_DNA"/>
</dbReference>
<dbReference type="Pfam" id="PF05641">
    <property type="entry name" value="Agenet"/>
    <property type="match status" value="1"/>
</dbReference>
<evidence type="ECO:0000313" key="2">
    <source>
        <dbReference type="EMBL" id="KAA8521516.1"/>
    </source>
</evidence>
<organism evidence="2 3">
    <name type="scientific">Nyssa sinensis</name>
    <dbReference type="NCBI Taxonomy" id="561372"/>
    <lineage>
        <taxon>Eukaryota</taxon>
        <taxon>Viridiplantae</taxon>
        <taxon>Streptophyta</taxon>
        <taxon>Embryophyta</taxon>
        <taxon>Tracheophyta</taxon>
        <taxon>Spermatophyta</taxon>
        <taxon>Magnoliopsida</taxon>
        <taxon>eudicotyledons</taxon>
        <taxon>Gunneridae</taxon>
        <taxon>Pentapetalae</taxon>
        <taxon>asterids</taxon>
        <taxon>Cornales</taxon>
        <taxon>Nyssaceae</taxon>
        <taxon>Nyssa</taxon>
    </lineage>
</organism>
<reference evidence="2 3" key="1">
    <citation type="submission" date="2019-09" db="EMBL/GenBank/DDBJ databases">
        <title>A chromosome-level genome assembly of the Chinese tupelo Nyssa sinensis.</title>
        <authorList>
            <person name="Yang X."/>
            <person name="Kang M."/>
            <person name="Yang Y."/>
            <person name="Xiong H."/>
            <person name="Wang M."/>
            <person name="Zhang Z."/>
            <person name="Wang Z."/>
            <person name="Wu H."/>
            <person name="Ma T."/>
            <person name="Liu J."/>
            <person name="Xi Z."/>
        </authorList>
    </citation>
    <scope>NUCLEOTIDE SEQUENCE [LARGE SCALE GENOMIC DNA]</scope>
    <source>
        <strain evidence="2">J267</strain>
        <tissue evidence="2">Leaf</tissue>
    </source>
</reference>
<dbReference type="Proteomes" id="UP000325577">
    <property type="component" value="Linkage Group LG5"/>
</dbReference>
<protein>
    <recommendedName>
        <fullName evidence="1">Agenet domain-containing protein</fullName>
    </recommendedName>
</protein>
<dbReference type="SMART" id="SM00743">
    <property type="entry name" value="Agenet"/>
    <property type="match status" value="2"/>
</dbReference>
<dbReference type="AlphaFoldDB" id="A0A5J4ZUI1"/>
<feature type="domain" description="Agenet" evidence="1">
    <location>
        <begin position="1"/>
        <end position="66"/>
    </location>
</feature>
<dbReference type="PANTHER" id="PTHR31917">
    <property type="entry name" value="AGENET DOMAIN-CONTAINING PROTEIN-RELATED"/>
    <property type="match status" value="1"/>
</dbReference>
<evidence type="ECO:0000313" key="3">
    <source>
        <dbReference type="Proteomes" id="UP000325577"/>
    </source>
</evidence>
<feature type="domain" description="Agenet" evidence="1">
    <location>
        <begin position="69"/>
        <end position="125"/>
    </location>
</feature>
<name>A0A5J4ZUI1_9ASTE</name>
<proteinExistence type="predicted"/>
<sequence length="262" mass="29641">MRFKKGSKVEVMNIKEVPISWRCAEIVSGNGHTYSVRYDCGPGSTNEVVVERVSRKAIRPCPPPVEGVDSWVAGDVVEMFDDISWKISTVLKALGRDYYLVRILGFSQEFRARKSNIRVRQSWEDYKWVVIRKGSGSCGDVNYNKLSTSNCYKKESLQVTQDNTKINLQAGDDCFAVRNNARLQESHIVSSRTLKRPSPYCLSDIEAYAGNIQKVRAIEKEGRHQRVIPSPLLEKGQSWRHASLASKGLKMMPGVLLPFSWP</sequence>
<dbReference type="InterPro" id="IPR014002">
    <property type="entry name" value="Agenet_dom_plant"/>
</dbReference>
<evidence type="ECO:0000259" key="1">
    <source>
        <dbReference type="SMART" id="SM00743"/>
    </source>
</evidence>
<accession>A0A5J4ZUI1</accession>
<dbReference type="InterPro" id="IPR008395">
    <property type="entry name" value="Agenet-like_dom"/>
</dbReference>
<dbReference type="OrthoDB" id="663550at2759"/>
<keyword evidence="3" id="KW-1185">Reference proteome</keyword>